<keyword evidence="5" id="KW-1185">Reference proteome</keyword>
<reference evidence="3 5" key="1">
    <citation type="journal article" date="2024" name="J Genomics">
        <title>Draft genome sequencing and assembly of Favolaschia claudopus CIRM-BRFM 2984 isolated from oak limbs.</title>
        <authorList>
            <person name="Navarro D."/>
            <person name="Drula E."/>
            <person name="Chaduli D."/>
            <person name="Cazenave R."/>
            <person name="Ahrendt S."/>
            <person name="Wang J."/>
            <person name="Lipzen A."/>
            <person name="Daum C."/>
            <person name="Barry K."/>
            <person name="Grigoriev I.V."/>
            <person name="Favel A."/>
            <person name="Rosso M.N."/>
            <person name="Martin F."/>
        </authorList>
    </citation>
    <scope>NUCLEOTIDE SEQUENCE [LARGE SCALE GENOMIC DNA]</scope>
    <source>
        <strain evidence="3 5">CIRM-BRFM 2984</strain>
    </source>
</reference>
<proteinExistence type="predicted"/>
<protein>
    <submittedName>
        <fullName evidence="3">Uncharacterized protein</fullName>
    </submittedName>
</protein>
<feature type="compositionally biased region" description="Basic and acidic residues" evidence="1">
    <location>
        <begin position="21"/>
        <end position="35"/>
    </location>
</feature>
<evidence type="ECO:0000313" key="4">
    <source>
        <dbReference type="EMBL" id="KAK7008027.1"/>
    </source>
</evidence>
<name>A0AAW0AFZ4_9AGAR</name>
<comment type="caution">
    <text evidence="3">The sequence shown here is derived from an EMBL/GenBank/DDBJ whole genome shotgun (WGS) entry which is preliminary data.</text>
</comment>
<evidence type="ECO:0000256" key="1">
    <source>
        <dbReference type="SAM" id="MobiDB-lite"/>
    </source>
</evidence>
<dbReference type="EMBL" id="JAWWNJ010000069">
    <property type="protein sequence ID" value="KAK7008023.1"/>
    <property type="molecule type" value="Genomic_DNA"/>
</dbReference>
<dbReference type="Proteomes" id="UP001362999">
    <property type="component" value="Unassembled WGS sequence"/>
</dbReference>
<accession>A0AAW0AFZ4</accession>
<organism evidence="3 5">
    <name type="scientific">Favolaschia claudopus</name>
    <dbReference type="NCBI Taxonomy" id="2862362"/>
    <lineage>
        <taxon>Eukaryota</taxon>
        <taxon>Fungi</taxon>
        <taxon>Dikarya</taxon>
        <taxon>Basidiomycota</taxon>
        <taxon>Agaricomycotina</taxon>
        <taxon>Agaricomycetes</taxon>
        <taxon>Agaricomycetidae</taxon>
        <taxon>Agaricales</taxon>
        <taxon>Marasmiineae</taxon>
        <taxon>Mycenaceae</taxon>
        <taxon>Favolaschia</taxon>
    </lineage>
</organism>
<keyword evidence="2" id="KW-1133">Transmembrane helix</keyword>
<evidence type="ECO:0000313" key="3">
    <source>
        <dbReference type="EMBL" id="KAK7008023.1"/>
    </source>
</evidence>
<feature type="region of interest" description="Disordered" evidence="1">
    <location>
        <begin position="1"/>
        <end position="35"/>
    </location>
</feature>
<keyword evidence="2" id="KW-0812">Transmembrane</keyword>
<sequence>MSKLVLPGPPECRRRASRQKNFRDGGREQAARKHRQTEFDRSYTLLLSTFIIVFRFAGGLGWGVSLLIRRKWALRAGISAKTTNSRNPANSWNGRRVPRGCGVNLSKQVTWIRQMILGRCERRQGGGEWLEKSSLNQRWRARRGLGGPSRRFCDIRVFRVEGRGIGGNK</sequence>
<gene>
    <name evidence="3" type="ORF">R3P38DRAFT_2792123</name>
    <name evidence="4" type="ORF">R3P38DRAFT_2792126</name>
</gene>
<evidence type="ECO:0000256" key="2">
    <source>
        <dbReference type="SAM" id="Phobius"/>
    </source>
</evidence>
<dbReference type="EMBL" id="JAWWNJ010000069">
    <property type="protein sequence ID" value="KAK7008027.1"/>
    <property type="molecule type" value="Genomic_DNA"/>
</dbReference>
<dbReference type="AlphaFoldDB" id="A0AAW0AFZ4"/>
<evidence type="ECO:0000313" key="5">
    <source>
        <dbReference type="Proteomes" id="UP001362999"/>
    </source>
</evidence>
<keyword evidence="2" id="KW-0472">Membrane</keyword>
<feature type="transmembrane region" description="Helical" evidence="2">
    <location>
        <begin position="45"/>
        <end position="68"/>
    </location>
</feature>